<dbReference type="InterPro" id="IPR052192">
    <property type="entry name" value="Insect_Ionotropic_Sensory_Rcpt"/>
</dbReference>
<keyword evidence="3" id="KW-1003">Cell membrane</keyword>
<evidence type="ECO:0000256" key="6">
    <source>
        <dbReference type="ARBA" id="ARBA00023136"/>
    </source>
</evidence>
<keyword evidence="5 9" id="KW-1133">Transmembrane helix</keyword>
<feature type="transmembrane region" description="Helical" evidence="9">
    <location>
        <begin position="414"/>
        <end position="433"/>
    </location>
</feature>
<comment type="subcellular location">
    <subcellularLocation>
        <location evidence="1">Cell membrane</location>
        <topology evidence="1">Multi-pass membrane protein</topology>
    </subcellularLocation>
</comment>
<dbReference type="Pfam" id="PF00060">
    <property type="entry name" value="Lig_chan"/>
    <property type="match status" value="1"/>
</dbReference>
<dbReference type="AlphaFoldDB" id="A0A1Y1K0Z3"/>
<evidence type="ECO:0000256" key="4">
    <source>
        <dbReference type="ARBA" id="ARBA00022692"/>
    </source>
</evidence>
<evidence type="ECO:0000313" key="12">
    <source>
        <dbReference type="EMBL" id="JAV54161.1"/>
    </source>
</evidence>
<keyword evidence="8" id="KW-0325">Glycoprotein</keyword>
<proteinExistence type="inferred from homology"/>
<name>A0A1Y1K0Z3_PHOPY</name>
<evidence type="ECO:0000256" key="2">
    <source>
        <dbReference type="ARBA" id="ARBA00008685"/>
    </source>
</evidence>
<comment type="similarity">
    <text evidence="2">Belongs to the glutamate-gated ion channel (TC 1.A.10.1) family.</text>
</comment>
<evidence type="ECO:0000256" key="3">
    <source>
        <dbReference type="ARBA" id="ARBA00022475"/>
    </source>
</evidence>
<feature type="chain" id="PRO_5012824339" description="Ionotropic glutamate receptor C-terminal domain-containing protein" evidence="10">
    <location>
        <begin position="19"/>
        <end position="640"/>
    </location>
</feature>
<protein>
    <recommendedName>
        <fullName evidence="11">Ionotropic glutamate receptor C-terminal domain-containing protein</fullName>
    </recommendedName>
</protein>
<dbReference type="Gene3D" id="1.10.287.70">
    <property type="match status" value="1"/>
</dbReference>
<keyword evidence="4 9" id="KW-0812">Transmembrane</keyword>
<feature type="transmembrane region" description="Helical" evidence="9">
    <location>
        <begin position="604"/>
        <end position="628"/>
    </location>
</feature>
<organism evidence="12">
    <name type="scientific">Photinus pyralis</name>
    <name type="common">Common eastern firefly</name>
    <name type="synonym">Lampyris pyralis</name>
    <dbReference type="NCBI Taxonomy" id="7054"/>
    <lineage>
        <taxon>Eukaryota</taxon>
        <taxon>Metazoa</taxon>
        <taxon>Ecdysozoa</taxon>
        <taxon>Arthropoda</taxon>
        <taxon>Hexapoda</taxon>
        <taxon>Insecta</taxon>
        <taxon>Pterygota</taxon>
        <taxon>Neoptera</taxon>
        <taxon>Endopterygota</taxon>
        <taxon>Coleoptera</taxon>
        <taxon>Polyphaga</taxon>
        <taxon>Elateriformia</taxon>
        <taxon>Elateroidea</taxon>
        <taxon>Lampyridae</taxon>
        <taxon>Lampyrinae</taxon>
        <taxon>Photinus</taxon>
    </lineage>
</organism>
<feature type="transmembrane region" description="Helical" evidence="9">
    <location>
        <begin position="358"/>
        <end position="376"/>
    </location>
</feature>
<sequence>MQLGFLLFVLLLISKTWCSLQPLPDELSTRLSLAQCIAKAGTIFIPVGEIILVSLPIRQVGENEPSAVMLNQLLFNTLFSLCYWPLIVIKPSNKRIDESYQVNIQNYIVQVRQITELNHSLQKLEKYSSWNPHAKFMVVSVTVFEDNMVAASKFVEQLWAHKVANGIILLPSADDTTVFETYSWFPFDDGNCGQNFSKLRIVDRCRFGKMTNGNGWFSNKIPHNLNGCPIYIRTVVWPPYVLPPDPNVVDEYRFLDGLEILLVNTMAEVAHFRVVYTTSEDIQDWGQIFLNGSATGLMLHMKNEESDIGIGAIAASKEANRYFDAVTYPIPESLKWCVAKAKLIPSWKYFFNVIQPETYLCVIFAFFAVSICMWRLSRYRPGESTSYKTFQSCAQNMFGAMLNVPIKIVPRTNFLRAMFLVWIFFTLHINVAYQTFLMSVFSHPQYEHQLNTVEELFNNNLSLWCLPTYKQFFNNKDWVTHNVMRQWKDCTDINKCLHFTAYEQTAATCSPRLYLKYISNLYVDKDHNSLLHCFENSIATFPLQMLMRKGFPFHRYFSKLVGWISAAGFTAHWEKKIFQYIEEEDLSDLQEDSRALFTIEINHLILLFVMLGVSYVVGLIVLLLEIYYDKKKISQLPYLK</sequence>
<keyword evidence="7" id="KW-0675">Receptor</keyword>
<dbReference type="SUPFAM" id="SSF53850">
    <property type="entry name" value="Periplasmic binding protein-like II"/>
    <property type="match status" value="1"/>
</dbReference>
<evidence type="ECO:0000259" key="11">
    <source>
        <dbReference type="Pfam" id="PF00060"/>
    </source>
</evidence>
<reference evidence="12" key="1">
    <citation type="journal article" date="2016" name="Sci. Rep.">
        <title>Molecular characterization of firefly nuptial gifts: a multi-omics approach sheds light on postcopulatory sexual selection.</title>
        <authorList>
            <person name="Al-Wathiqui N."/>
            <person name="Fallon T.R."/>
            <person name="South A."/>
            <person name="Weng J.K."/>
            <person name="Lewis S.M."/>
        </authorList>
    </citation>
    <scope>NUCLEOTIDE SEQUENCE</scope>
</reference>
<evidence type="ECO:0000256" key="8">
    <source>
        <dbReference type="ARBA" id="ARBA00023180"/>
    </source>
</evidence>
<dbReference type="PANTHER" id="PTHR42643:SF30">
    <property type="entry name" value="IONOTROPIC RECEPTOR 40A-RELATED"/>
    <property type="match status" value="1"/>
</dbReference>
<evidence type="ECO:0000256" key="5">
    <source>
        <dbReference type="ARBA" id="ARBA00022989"/>
    </source>
</evidence>
<evidence type="ECO:0000256" key="1">
    <source>
        <dbReference type="ARBA" id="ARBA00004651"/>
    </source>
</evidence>
<evidence type="ECO:0000256" key="9">
    <source>
        <dbReference type="SAM" id="Phobius"/>
    </source>
</evidence>
<dbReference type="GO" id="GO:0050906">
    <property type="term" value="P:detection of stimulus involved in sensory perception"/>
    <property type="evidence" value="ECO:0007669"/>
    <property type="project" value="UniProtKB-ARBA"/>
</dbReference>
<dbReference type="EMBL" id="GEZM01097657">
    <property type="protein sequence ID" value="JAV54161.1"/>
    <property type="molecule type" value="Transcribed_RNA"/>
</dbReference>
<evidence type="ECO:0000256" key="10">
    <source>
        <dbReference type="SAM" id="SignalP"/>
    </source>
</evidence>
<dbReference type="GO" id="GO:0005886">
    <property type="term" value="C:plasma membrane"/>
    <property type="evidence" value="ECO:0007669"/>
    <property type="project" value="UniProtKB-SubCell"/>
</dbReference>
<dbReference type="GO" id="GO:0015276">
    <property type="term" value="F:ligand-gated monoatomic ion channel activity"/>
    <property type="evidence" value="ECO:0007669"/>
    <property type="project" value="InterPro"/>
</dbReference>
<feature type="domain" description="Ionotropic glutamate receptor C-terminal" evidence="11">
    <location>
        <begin position="357"/>
        <end position="581"/>
    </location>
</feature>
<keyword evidence="6 9" id="KW-0472">Membrane</keyword>
<dbReference type="InterPro" id="IPR001320">
    <property type="entry name" value="Iontro_rcpt_C"/>
</dbReference>
<feature type="signal peptide" evidence="10">
    <location>
        <begin position="1"/>
        <end position="18"/>
    </location>
</feature>
<keyword evidence="10" id="KW-0732">Signal</keyword>
<dbReference type="PANTHER" id="PTHR42643">
    <property type="entry name" value="IONOTROPIC RECEPTOR 20A-RELATED"/>
    <property type="match status" value="1"/>
</dbReference>
<evidence type="ECO:0000256" key="7">
    <source>
        <dbReference type="ARBA" id="ARBA00023170"/>
    </source>
</evidence>
<accession>A0A1Y1K0Z3</accession>
<dbReference type="Gene3D" id="3.40.190.10">
    <property type="entry name" value="Periplasmic binding protein-like II"/>
    <property type="match status" value="1"/>
</dbReference>